<dbReference type="OrthoDB" id="2376237at2"/>
<dbReference type="KEGG" id="emar:D1013_07140"/>
<protein>
    <submittedName>
        <fullName evidence="2">DUF3291 domain-containing protein</fullName>
    </submittedName>
</protein>
<dbReference type="Proteomes" id="UP000276309">
    <property type="component" value="Chromosome"/>
</dbReference>
<name>A0A3G2L4G7_9FLAO</name>
<dbReference type="Pfam" id="PF11695">
    <property type="entry name" value="DUF3291"/>
    <property type="match status" value="1"/>
</dbReference>
<gene>
    <name evidence="2" type="ORF">D1013_07140</name>
</gene>
<evidence type="ECO:0000313" key="2">
    <source>
        <dbReference type="EMBL" id="AYN67157.1"/>
    </source>
</evidence>
<dbReference type="InterPro" id="IPR011008">
    <property type="entry name" value="Dimeric_a/b-barrel"/>
</dbReference>
<proteinExistence type="predicted"/>
<reference evidence="2 3" key="1">
    <citation type="submission" date="2018-08" db="EMBL/GenBank/DDBJ databases">
        <title>The reduced genetic potential of extracellular carbohydrate catabolism in Euzebyella marina RN62, a Flavobacteriia bacterium isolated from the hadal water.</title>
        <authorList>
            <person name="Xue C."/>
        </authorList>
    </citation>
    <scope>NUCLEOTIDE SEQUENCE [LARGE SCALE GENOMIC DNA]</scope>
    <source>
        <strain evidence="2 3">RN62</strain>
    </source>
</reference>
<dbReference type="AlphaFoldDB" id="A0A3G2L4G7"/>
<evidence type="ECO:0000313" key="3">
    <source>
        <dbReference type="Proteomes" id="UP000276309"/>
    </source>
</evidence>
<accession>A0A3G2L4G7</accession>
<keyword evidence="3" id="KW-1185">Reference proteome</keyword>
<evidence type="ECO:0000259" key="1">
    <source>
        <dbReference type="Pfam" id="PF11695"/>
    </source>
</evidence>
<dbReference type="EMBL" id="CP032050">
    <property type="protein sequence ID" value="AYN67157.1"/>
    <property type="molecule type" value="Genomic_DNA"/>
</dbReference>
<organism evidence="2 3">
    <name type="scientific">Euzebyella marina</name>
    <dbReference type="NCBI Taxonomy" id="1761453"/>
    <lineage>
        <taxon>Bacteria</taxon>
        <taxon>Pseudomonadati</taxon>
        <taxon>Bacteroidota</taxon>
        <taxon>Flavobacteriia</taxon>
        <taxon>Flavobacteriales</taxon>
        <taxon>Flavobacteriaceae</taxon>
        <taxon>Euzebyella</taxon>
    </lineage>
</organism>
<dbReference type="RefSeq" id="WP_121848206.1">
    <property type="nucleotide sequence ID" value="NZ_CP032050.1"/>
</dbReference>
<feature type="domain" description="DUF3291" evidence="1">
    <location>
        <begin position="6"/>
        <end position="142"/>
    </location>
</feature>
<dbReference type="SUPFAM" id="SSF54909">
    <property type="entry name" value="Dimeric alpha+beta barrel"/>
    <property type="match status" value="1"/>
</dbReference>
<sequence length="157" mass="18227">MSEYHLAQVNIARVLEPLDSPVMEGFVNNLDRINGIAEASPGFVWRLKGDDNNATALRVFEDDFLIINMSVWESKEALFNFTYASQHAGVLRRKKEWFQQMVDRHMCLWYVEKGVEPSPEEAKQRLKYLNEHGETPYAFSFKGKFTAEESLNYKPES</sequence>
<dbReference type="InterPro" id="IPR021708">
    <property type="entry name" value="DUF3291"/>
</dbReference>